<evidence type="ECO:0000256" key="2">
    <source>
        <dbReference type="SAM" id="Phobius"/>
    </source>
</evidence>
<feature type="domain" description="Csf1 N-terminal" evidence="3">
    <location>
        <begin position="18"/>
        <end position="789"/>
    </location>
</feature>
<feature type="region of interest" description="Disordered" evidence="1">
    <location>
        <begin position="1197"/>
        <end position="1230"/>
    </location>
</feature>
<evidence type="ECO:0000256" key="1">
    <source>
        <dbReference type="SAM" id="MobiDB-lite"/>
    </source>
</evidence>
<gene>
    <name evidence="4" type="ORF">FA15DRAFT_334222</name>
</gene>
<feature type="compositionally biased region" description="Polar residues" evidence="1">
    <location>
        <begin position="1106"/>
        <end position="1119"/>
    </location>
</feature>
<feature type="transmembrane region" description="Helical" evidence="2">
    <location>
        <begin position="6"/>
        <end position="36"/>
    </location>
</feature>
<name>A0A5C3L0S7_COPMA</name>
<dbReference type="GO" id="GO:0006113">
    <property type="term" value="P:fermentation"/>
    <property type="evidence" value="ECO:0007669"/>
    <property type="project" value="InterPro"/>
</dbReference>
<dbReference type="InterPro" id="IPR029636">
    <property type="entry name" value="Csf1"/>
</dbReference>
<feature type="compositionally biased region" description="Polar residues" evidence="1">
    <location>
        <begin position="3225"/>
        <end position="3244"/>
    </location>
</feature>
<dbReference type="OrthoDB" id="10051416at2759"/>
<dbReference type="STRING" id="230819.A0A5C3L0S7"/>
<organism evidence="4 5">
    <name type="scientific">Coprinopsis marcescibilis</name>
    <name type="common">Agaric fungus</name>
    <name type="synonym">Psathyrella marcescibilis</name>
    <dbReference type="NCBI Taxonomy" id="230819"/>
    <lineage>
        <taxon>Eukaryota</taxon>
        <taxon>Fungi</taxon>
        <taxon>Dikarya</taxon>
        <taxon>Basidiomycota</taxon>
        <taxon>Agaricomycotina</taxon>
        <taxon>Agaricomycetes</taxon>
        <taxon>Agaricomycetidae</taxon>
        <taxon>Agaricales</taxon>
        <taxon>Agaricineae</taxon>
        <taxon>Psathyrellaceae</taxon>
        <taxon>Coprinopsis</taxon>
    </lineage>
</organism>
<evidence type="ECO:0000313" key="4">
    <source>
        <dbReference type="EMBL" id="TFK25683.1"/>
    </source>
</evidence>
<sequence>MFTKLLLVACVCIVVVLIIYFFYWNQFIAFVIGQLIRVLYWNQEGSSIWVEIGSIHFSLIAGRVLFKDFRYHSSNQTIKIVKGQLQWRYWIRRPTTEEEIGINATAGEEAKSWGWQGCRIQVSLEGFEWFMYNRTASFDNIVSQMELLNRSSSRFGEASRSKSRQDTASVTYPPTTTGRTSLRVPEIVRNAYRWVKNQLPNLDPKDLLPLGIDVTKGVIVLGNPSTPNLLVAEFQNAHGNFGVVSSRSKFDLYKQNLHLKFQNALIRYVENEDYIESMNDLGAILQDRIRRYNTSRSPSSYMPYRAFSRLWRQVRFFDLVIQYFSERKDQRAFQESLKAATRSKSGSKKVEDLETPIGIDFSTYEYAIERKILEAPSMELTYFVDVVGDVPPLPHSDPFSRGDIIDVGNGDTAPEWGINLVIHGGFIRYGPWADRQRAELQRAFFPSSYQDQVVTPRLKPGDKRLWTSLQMFIELRGDTTVHVPFREPSKDWQWDGKTSIPRRPKQREHASITMAVGDRSSINFVMPMVVGPQGYEPVIEIHLDAISMTSSLNDIKLISAESCRIRCEQPSFLQWNKERTWTYSVTLRQPVLYLLRDQVNMFTDLAKDWVSGPPTDYEKFMPMIYIVNLNLTRYEINLYANDHNIIDKPLLREDNALLIFRGLDLRSETTIASNKFRPPTTSVPFTIIAPKLSVDFSVPRWSTHALHAPKSGHSIAKIDVFKLSGSYRYYADVLEDNVDHLKLDFDLGQVALKAFGWAIRYFMVIKDNYFGSFTHFSTLNEYLEQRQNKAPLGDPLSLKYREGKNNMLQVELWLNIKQGMTIIPAGLLCYGTSAFGSDHRSSESKQDAGAGAALVTLFPRVQVHIRLHDYFMEMSINMGTIRGRIDDGLPEKVDYTQFAKRKNKELLFIDSLDIVANRLFGPLPSTATYLCIWEIAVGTIKASLNAHEAKVLAAAGKAFGMHFGDVVNAPAEDFAQRAEPDITFYKISVAAVELVWKAQIAALVVSLNEGVHFNSNDLAADQYRKVTSLQIPIITFKVLVTSSTKGASWLEAGEVVADAYLDIYDAPKDYRALNQAQTDYVQAQDRPTGRVRRMLAELKKRGKRNSAGNDKQFQTSENHAGTVFLPQPLLPAAPYRPKLRPIKRPRSTSRPQPSWALKKLGDLSDSDGDDALSEADRDAFVAKTRLSVSRATRVDYDEEGMYSGDESDDADLTDGDSLNSDWSDIADSPEAHPESAMMAFYSPLTRHYYCNEDDWLTSSTGSFFSLAREKSPLKGRQRTPDDNSEIFNSGPIGISEDAKNECNTTVFRIRAQRAWEVRLTPLLVVGCGCFEDDIAKIPSNPEMSIDSMMTSYLSSIKEVDNPTCMLLDIGLSSLSVSIFHHVRANEGTWSLDENLGSSPATHPSRLDNTAVIGFSIAHMDFSAGKLQEEFGFRGQIGNASCTVDISIDKRTLISSAPALTIFDASIRNLRPRLSDRTLSCHLEDARCKIGHRGPIVIAATAVSLLQTSNTLFKRLPTILREQDAVLRRSIHSILLASENKPIVDALSTIQPSFLVQAGTPWRLRSDPGFRLLFHLRSCIEGHMSPSLGEDVTPNAFLALLDTRLSTLDQDTIDMSQFPNLWAVFPGLPKIPSPDAKPPPPIPLLMVEMQLSKAWLTILDSLGSVASELKITDVHVNARKDKLELDQFASNLPTSMSQTSLRQKDPHQIRRFVVSADLGEINLAVFPPLTSFIQVILRAQKRYFPQRRQAEPVLEAPSIQTHKVINIVCLASLRRLRIRAAAENLVFELGLVGLQMSNAALILPFTVESSTNHAVLFDEIYLQARSPSDPDKERQQDILAAFSLQRGKGDYSFKESESFPAFSHRVVYSVDLIRVDVPRSALRLYRFAEEWQADYLPGIESTIKAMLSEIQKSPETKPTQDKQHSKASSSFHVSGSLNRIGVILQVMHGTWLTLDLEKIVGYVKSPANVSAPPTYTFGLQLGAINLNVSSGTLQDSASTASRVRLSLPPMSVAGNYDGQSVHTLALVEFVELKVKPSHWDTLLAVQQKFGQDFNDFFTLVQETRHRRPAPQPKKTPQRSVQYGAFVKMKGFRIGLEGLSSTLYLECADIRGGVNNASGLSWEIALTGLALSLAPRALSGLPYNRRQRSAFVSVDFKVTGSDNNSTETIVKTLDLSVTKIHAVMQASSIGEIGDFVDHLQAEMLDRQEQRAIELQAFKEKTQTILKTFDVKVGDVPLEETTSWLEDYVVNVSVQNIGVAFPLMHDHEFDVGRISRESAPIKAFLFTIRSISFKTNRGETGDAFMQKLCLQFVPRFRQSSPEDFSSDRHHARNCLVYPEMKAQLRSSTTASARKIWINAVVDGFILDLDSTIPDYVFSLIDVYRKGRERVERLSGTIPKTPSTVTATPKPYDKHYTDIPTSNIFASLRFSSGKVRAYSGSAIRQFRSRTLSLSTASQDLTDEQVLDLGAEVFNLPTVSVWAEYRATPASHKLSSDRDAEHQEPSLLMFKSTVHSSQNVLRPKLLPFLTEVINRVETRMRRISSISPQPSGPETPTLLENPSFSKPAASDAMSRLQLSFSLRIDRSRLELTCQPDVNVVAALNWESGGFMFNVSPGARQITLSGAVGGLAIGLKHGFLSEECVNLDARNLTFSIAFNKTEDGFGRTFNTVSAVLDTEFLGGVKFSRLQDILCFKAVWLDRIPVWNAYSPTDVKNSSKPMVIPSSPQINAGQDISTVILVRIRHIKLSVDLGQSISVTVLDLKNAVLRSKLTDTVQELSVSVEDVLISASGNLSGLIHVDDCMFRTTRRSERYLLRNEEETQALVLKMTSGPLIAILESDHQRLLHYRAEPLEVEIFDDWAATTEFEEERQLRLSFVVGCPEVVMVATIGTIPKIMGYINKFEGNLEAQRQGASRESKTYYSTRIPKPDNPLSAVAEAMLHSARSRFRGLDSGLGYIIQQHMSLRLDFLRLVVFPRSMNDVEIAQFVGRNVGAQFDRIVGSDANGSKRDLRLSFSSMTISKHSQNHPTLLSPAPLENFDARGWLEQIIADSAEATIIGLPAMDMHMVSEETVEEGSRMLPYDFKSQFIRQEGMKAYEDIFITLNMSLYAWLTLLRKNLAREMDQVRATEDFRSNVATLVTSGPAAAAAAGTSGAGRKRVPEPLDLSADEVISPVGASKAPGLGPSMFSGSISAPSTARLPSIDNASRASTMQAPSSAREGPVKFPASTAREGTQEMSPTSTGAALSNQRPAIVYRPQERHIERLTMRQLGEATPDVMHPFFMKKAGFNLEDSLPQYVHEFATIPLEEIMDVLLKIYSQQLLKERSDPPSARSESPDL</sequence>
<dbReference type="PANTHER" id="PTHR32085">
    <property type="entry name" value="PROTEIN CSF1"/>
    <property type="match status" value="1"/>
</dbReference>
<dbReference type="EMBL" id="ML210183">
    <property type="protein sequence ID" value="TFK25683.1"/>
    <property type="molecule type" value="Genomic_DNA"/>
</dbReference>
<dbReference type="InterPro" id="IPR048636">
    <property type="entry name" value="Csf1_N"/>
</dbReference>
<feature type="compositionally biased region" description="Polar residues" evidence="1">
    <location>
        <begin position="166"/>
        <end position="177"/>
    </location>
</feature>
<feature type="region of interest" description="Disordered" evidence="1">
    <location>
        <begin position="3200"/>
        <end position="3246"/>
    </location>
</feature>
<dbReference type="GO" id="GO:0016020">
    <property type="term" value="C:membrane"/>
    <property type="evidence" value="ECO:0007669"/>
    <property type="project" value="InterPro"/>
</dbReference>
<feature type="compositionally biased region" description="Acidic residues" evidence="1">
    <location>
        <begin position="1197"/>
        <end position="1214"/>
    </location>
</feature>
<feature type="region of interest" description="Disordered" evidence="1">
    <location>
        <begin position="1099"/>
        <end position="1163"/>
    </location>
</feature>
<evidence type="ECO:0000313" key="5">
    <source>
        <dbReference type="Proteomes" id="UP000307440"/>
    </source>
</evidence>
<dbReference type="PANTHER" id="PTHR32085:SF3">
    <property type="entry name" value="PROTEIN CSF1"/>
    <property type="match status" value="1"/>
</dbReference>
<evidence type="ECO:0000259" key="3">
    <source>
        <dbReference type="Pfam" id="PF21678"/>
    </source>
</evidence>
<feature type="region of interest" description="Disordered" evidence="1">
    <location>
        <begin position="156"/>
        <end position="177"/>
    </location>
</feature>
<dbReference type="Pfam" id="PF21678">
    <property type="entry name" value="Csf1_N"/>
    <property type="match status" value="1"/>
</dbReference>
<accession>A0A5C3L0S7</accession>
<keyword evidence="2" id="KW-1133">Transmembrane helix</keyword>
<dbReference type="Proteomes" id="UP000307440">
    <property type="component" value="Unassembled WGS sequence"/>
</dbReference>
<feature type="compositionally biased region" description="Basic residues" evidence="1">
    <location>
        <begin position="1137"/>
        <end position="1147"/>
    </location>
</feature>
<keyword evidence="5" id="KW-1185">Reference proteome</keyword>
<protein>
    <recommendedName>
        <fullName evidence="3">Csf1 N-terminal domain-containing protein</fullName>
    </recommendedName>
</protein>
<proteinExistence type="predicted"/>
<feature type="compositionally biased region" description="Polar residues" evidence="1">
    <location>
        <begin position="3200"/>
        <end position="3210"/>
    </location>
</feature>
<keyword evidence="2" id="KW-0472">Membrane</keyword>
<reference evidence="4 5" key="1">
    <citation type="journal article" date="2019" name="Nat. Ecol. Evol.">
        <title>Megaphylogeny resolves global patterns of mushroom evolution.</title>
        <authorList>
            <person name="Varga T."/>
            <person name="Krizsan K."/>
            <person name="Foldi C."/>
            <person name="Dima B."/>
            <person name="Sanchez-Garcia M."/>
            <person name="Sanchez-Ramirez S."/>
            <person name="Szollosi G.J."/>
            <person name="Szarkandi J.G."/>
            <person name="Papp V."/>
            <person name="Albert L."/>
            <person name="Andreopoulos W."/>
            <person name="Angelini C."/>
            <person name="Antonin V."/>
            <person name="Barry K.W."/>
            <person name="Bougher N.L."/>
            <person name="Buchanan P."/>
            <person name="Buyck B."/>
            <person name="Bense V."/>
            <person name="Catcheside P."/>
            <person name="Chovatia M."/>
            <person name="Cooper J."/>
            <person name="Damon W."/>
            <person name="Desjardin D."/>
            <person name="Finy P."/>
            <person name="Geml J."/>
            <person name="Haridas S."/>
            <person name="Hughes K."/>
            <person name="Justo A."/>
            <person name="Karasinski D."/>
            <person name="Kautmanova I."/>
            <person name="Kiss B."/>
            <person name="Kocsube S."/>
            <person name="Kotiranta H."/>
            <person name="LaButti K.M."/>
            <person name="Lechner B.E."/>
            <person name="Liimatainen K."/>
            <person name="Lipzen A."/>
            <person name="Lukacs Z."/>
            <person name="Mihaltcheva S."/>
            <person name="Morgado L.N."/>
            <person name="Niskanen T."/>
            <person name="Noordeloos M.E."/>
            <person name="Ohm R.A."/>
            <person name="Ortiz-Santana B."/>
            <person name="Ovrebo C."/>
            <person name="Racz N."/>
            <person name="Riley R."/>
            <person name="Savchenko A."/>
            <person name="Shiryaev A."/>
            <person name="Soop K."/>
            <person name="Spirin V."/>
            <person name="Szebenyi C."/>
            <person name="Tomsovsky M."/>
            <person name="Tulloss R.E."/>
            <person name="Uehling J."/>
            <person name="Grigoriev I.V."/>
            <person name="Vagvolgyi C."/>
            <person name="Papp T."/>
            <person name="Martin F.M."/>
            <person name="Miettinen O."/>
            <person name="Hibbett D.S."/>
            <person name="Nagy L.G."/>
        </authorList>
    </citation>
    <scope>NUCLEOTIDE SEQUENCE [LARGE SCALE GENOMIC DNA]</scope>
    <source>
        <strain evidence="4 5">CBS 121175</strain>
    </source>
</reference>
<keyword evidence="2" id="KW-0812">Transmembrane</keyword>